<evidence type="ECO:0000256" key="2">
    <source>
        <dbReference type="ARBA" id="ARBA00023125"/>
    </source>
</evidence>
<feature type="domain" description="HTH gntR-type" evidence="4">
    <location>
        <begin position="12"/>
        <end position="79"/>
    </location>
</feature>
<dbReference type="EMBL" id="SLVX01000018">
    <property type="protein sequence ID" value="TCN39025.1"/>
    <property type="molecule type" value="Genomic_DNA"/>
</dbReference>
<dbReference type="PANTHER" id="PTHR43537">
    <property type="entry name" value="TRANSCRIPTIONAL REGULATOR, GNTR FAMILY"/>
    <property type="match status" value="1"/>
</dbReference>
<reference evidence="5 6" key="1">
    <citation type="submission" date="2019-03" db="EMBL/GenBank/DDBJ databases">
        <title>Genomic Encyclopedia of Type Strains, Phase IV (KMG-IV): sequencing the most valuable type-strain genomes for metagenomic binning, comparative biology and taxonomic classification.</title>
        <authorList>
            <person name="Goeker M."/>
        </authorList>
    </citation>
    <scope>NUCLEOTIDE SEQUENCE [LARGE SCALE GENOMIC DNA]</scope>
    <source>
        <strain evidence="5 6">DSM 18401</strain>
    </source>
</reference>
<dbReference type="RefSeq" id="WP_133035900.1">
    <property type="nucleotide sequence ID" value="NZ_BAABEI010000012.1"/>
</dbReference>
<dbReference type="SMART" id="SM00345">
    <property type="entry name" value="HTH_GNTR"/>
    <property type="match status" value="1"/>
</dbReference>
<evidence type="ECO:0000259" key="4">
    <source>
        <dbReference type="PROSITE" id="PS50949"/>
    </source>
</evidence>
<dbReference type="SMART" id="SM00895">
    <property type="entry name" value="FCD"/>
    <property type="match status" value="1"/>
</dbReference>
<dbReference type="InterPro" id="IPR036390">
    <property type="entry name" value="WH_DNA-bd_sf"/>
</dbReference>
<keyword evidence="2 5" id="KW-0238">DNA-binding</keyword>
<dbReference type="AlphaFoldDB" id="A0A4R2CFL3"/>
<dbReference type="Pfam" id="PF07729">
    <property type="entry name" value="FCD"/>
    <property type="match status" value="1"/>
</dbReference>
<evidence type="ECO:0000256" key="1">
    <source>
        <dbReference type="ARBA" id="ARBA00023015"/>
    </source>
</evidence>
<evidence type="ECO:0000313" key="6">
    <source>
        <dbReference type="Proteomes" id="UP000295351"/>
    </source>
</evidence>
<dbReference type="Gene3D" id="1.10.10.10">
    <property type="entry name" value="Winged helix-like DNA-binding domain superfamily/Winged helix DNA-binding domain"/>
    <property type="match status" value="1"/>
</dbReference>
<keyword evidence="1" id="KW-0805">Transcription regulation</keyword>
<name>A0A4R2CFL3_SHIGR</name>
<dbReference type="InterPro" id="IPR011711">
    <property type="entry name" value="GntR_C"/>
</dbReference>
<keyword evidence="3" id="KW-0804">Transcription</keyword>
<dbReference type="CDD" id="cd07377">
    <property type="entry name" value="WHTH_GntR"/>
    <property type="match status" value="1"/>
</dbReference>
<dbReference type="InterPro" id="IPR036388">
    <property type="entry name" value="WH-like_DNA-bd_sf"/>
</dbReference>
<dbReference type="InterPro" id="IPR008920">
    <property type="entry name" value="TF_FadR/GntR_C"/>
</dbReference>
<keyword evidence="6" id="KW-1185">Reference proteome</keyword>
<proteinExistence type="predicted"/>
<dbReference type="Gene3D" id="1.20.120.530">
    <property type="entry name" value="GntR ligand-binding domain-like"/>
    <property type="match status" value="1"/>
</dbReference>
<dbReference type="PROSITE" id="PS50949">
    <property type="entry name" value="HTH_GNTR"/>
    <property type="match status" value="1"/>
</dbReference>
<comment type="caution">
    <text evidence="5">The sequence shown here is derived from an EMBL/GenBank/DDBJ whole genome shotgun (WGS) entry which is preliminary data.</text>
</comment>
<gene>
    <name evidence="5" type="ORF">EV665_118111</name>
</gene>
<sequence length="239" mass="26993">MSEEIESKRVRGTGSKSVYDTLRNEILALILPPGQLLDETTLAERFDMSRSPIREALIRLAGEELVVTLSNRSTIVAPIEVASFPKYVEALDVAQRMNTRLAAALRTDADLKIIARRQKEFEAAVKTGQHLKMSEANKQFHMAVAHAGKNAYLASFYERLLNQGQRMLHLHFEYLERTGDGYLLTDEHELMLEAIRAKNVDLADELAHAHTRQFQDNFIAFLRENYTTDVSFGSLAAAE</sequence>
<dbReference type="GO" id="GO:0003700">
    <property type="term" value="F:DNA-binding transcription factor activity"/>
    <property type="evidence" value="ECO:0007669"/>
    <property type="project" value="InterPro"/>
</dbReference>
<dbReference type="Pfam" id="PF00392">
    <property type="entry name" value="GntR"/>
    <property type="match status" value="1"/>
</dbReference>
<dbReference type="PANTHER" id="PTHR43537:SF49">
    <property type="entry name" value="TRANSCRIPTIONAL REGULATORY PROTEIN"/>
    <property type="match status" value="1"/>
</dbReference>
<organism evidence="5 6">
    <name type="scientific">Shinella granuli</name>
    <dbReference type="NCBI Taxonomy" id="323621"/>
    <lineage>
        <taxon>Bacteria</taxon>
        <taxon>Pseudomonadati</taxon>
        <taxon>Pseudomonadota</taxon>
        <taxon>Alphaproteobacteria</taxon>
        <taxon>Hyphomicrobiales</taxon>
        <taxon>Rhizobiaceae</taxon>
        <taxon>Shinella</taxon>
    </lineage>
</organism>
<dbReference type="SUPFAM" id="SSF48008">
    <property type="entry name" value="GntR ligand-binding domain-like"/>
    <property type="match status" value="1"/>
</dbReference>
<protein>
    <submittedName>
        <fullName evidence="5">DNA-binding GntR family transcriptional regulator</fullName>
    </submittedName>
</protein>
<dbReference type="SUPFAM" id="SSF46785">
    <property type="entry name" value="Winged helix' DNA-binding domain"/>
    <property type="match status" value="1"/>
</dbReference>
<dbReference type="GO" id="GO:0003677">
    <property type="term" value="F:DNA binding"/>
    <property type="evidence" value="ECO:0007669"/>
    <property type="project" value="UniProtKB-KW"/>
</dbReference>
<accession>A0A4R2CFL3</accession>
<evidence type="ECO:0000313" key="5">
    <source>
        <dbReference type="EMBL" id="TCN39025.1"/>
    </source>
</evidence>
<dbReference type="Proteomes" id="UP000295351">
    <property type="component" value="Unassembled WGS sequence"/>
</dbReference>
<evidence type="ECO:0000256" key="3">
    <source>
        <dbReference type="ARBA" id="ARBA00023163"/>
    </source>
</evidence>
<dbReference type="InterPro" id="IPR000524">
    <property type="entry name" value="Tscrpt_reg_HTH_GntR"/>
</dbReference>